<keyword evidence="4" id="KW-1185">Reference proteome</keyword>
<dbReference type="SMART" id="SM00347">
    <property type="entry name" value="HTH_MARR"/>
    <property type="match status" value="1"/>
</dbReference>
<feature type="domain" description="HTH marR-type" evidence="2">
    <location>
        <begin position="30"/>
        <end position="161"/>
    </location>
</feature>
<proteinExistence type="predicted"/>
<reference evidence="3 4" key="1">
    <citation type="submission" date="2022-06" db="EMBL/GenBank/DDBJ databases">
        <title>Paraconexibacter antarcticus.</title>
        <authorList>
            <person name="Kim C.S."/>
        </authorList>
    </citation>
    <scope>NUCLEOTIDE SEQUENCE [LARGE SCALE GENOMIC DNA]</scope>
    <source>
        <strain evidence="3 4">02-257</strain>
    </source>
</reference>
<evidence type="ECO:0000313" key="3">
    <source>
        <dbReference type="EMBL" id="UTI64831.1"/>
    </source>
</evidence>
<dbReference type="Proteomes" id="UP001056035">
    <property type="component" value="Chromosome"/>
</dbReference>
<dbReference type="InterPro" id="IPR036388">
    <property type="entry name" value="WH-like_DNA-bd_sf"/>
</dbReference>
<dbReference type="Gene3D" id="1.10.10.10">
    <property type="entry name" value="Winged helix-like DNA-binding domain superfamily/Winged helix DNA-binding domain"/>
    <property type="match status" value="1"/>
</dbReference>
<dbReference type="PROSITE" id="PS50995">
    <property type="entry name" value="HTH_MARR_2"/>
    <property type="match status" value="1"/>
</dbReference>
<dbReference type="Pfam" id="PF01047">
    <property type="entry name" value="MarR"/>
    <property type="match status" value="1"/>
</dbReference>
<organism evidence="3 4">
    <name type="scientific">Paraconexibacter antarcticus</name>
    <dbReference type="NCBI Taxonomy" id="2949664"/>
    <lineage>
        <taxon>Bacteria</taxon>
        <taxon>Bacillati</taxon>
        <taxon>Actinomycetota</taxon>
        <taxon>Thermoleophilia</taxon>
        <taxon>Solirubrobacterales</taxon>
        <taxon>Paraconexibacteraceae</taxon>
        <taxon>Paraconexibacter</taxon>
    </lineage>
</organism>
<name>A0ABY5DUX2_9ACTN</name>
<dbReference type="InterPro" id="IPR036390">
    <property type="entry name" value="WH_DNA-bd_sf"/>
</dbReference>
<protein>
    <submittedName>
        <fullName evidence="3">MarR family transcriptional regulator</fullName>
    </submittedName>
</protein>
<dbReference type="PANTHER" id="PTHR33164:SF94">
    <property type="entry name" value="TRANSCRIPTIONAL REGULATORY PROTEIN-RELATED"/>
    <property type="match status" value="1"/>
</dbReference>
<evidence type="ECO:0000259" key="2">
    <source>
        <dbReference type="PROSITE" id="PS50995"/>
    </source>
</evidence>
<evidence type="ECO:0000256" key="1">
    <source>
        <dbReference type="SAM" id="MobiDB-lite"/>
    </source>
</evidence>
<dbReference type="PANTHER" id="PTHR33164">
    <property type="entry name" value="TRANSCRIPTIONAL REGULATOR, MARR FAMILY"/>
    <property type="match status" value="1"/>
</dbReference>
<gene>
    <name evidence="3" type="ORF">NBH00_01155</name>
</gene>
<dbReference type="RefSeq" id="WP_254571529.1">
    <property type="nucleotide sequence ID" value="NZ_CP098502.1"/>
</dbReference>
<dbReference type="SUPFAM" id="SSF46785">
    <property type="entry name" value="Winged helix' DNA-binding domain"/>
    <property type="match status" value="1"/>
</dbReference>
<accession>A0ABY5DUX2</accession>
<dbReference type="InterPro" id="IPR000835">
    <property type="entry name" value="HTH_MarR-typ"/>
</dbReference>
<dbReference type="PRINTS" id="PR00598">
    <property type="entry name" value="HTHMARR"/>
</dbReference>
<evidence type="ECO:0000313" key="4">
    <source>
        <dbReference type="Proteomes" id="UP001056035"/>
    </source>
</evidence>
<feature type="region of interest" description="Disordered" evidence="1">
    <location>
        <begin position="1"/>
        <end position="20"/>
    </location>
</feature>
<sequence length="166" mass="17618">MTGPAAPPSGARADGAAPADPAALGGLEGLGEAFRGLLAAERRLRGRDSVREAGSLSMAHFRALAVLDEEGALPAGRIAAAAHVTPASVTQMLDHLEQEGLVRRERSAEDRRVVVVSLTDEGATRYAAKRETFRRRWEALFGDLTPAEQDAGIRVLLRLTALLDEA</sequence>
<dbReference type="InterPro" id="IPR039422">
    <property type="entry name" value="MarR/SlyA-like"/>
</dbReference>
<dbReference type="EMBL" id="CP098502">
    <property type="protein sequence ID" value="UTI64831.1"/>
    <property type="molecule type" value="Genomic_DNA"/>
</dbReference>